<dbReference type="Gene3D" id="2.130.10.10">
    <property type="entry name" value="YVTN repeat-like/Quinoprotein amine dehydrogenase"/>
    <property type="match status" value="1"/>
</dbReference>
<dbReference type="CDD" id="cd00146">
    <property type="entry name" value="PKD"/>
    <property type="match status" value="1"/>
</dbReference>
<dbReference type="SUPFAM" id="SSF75011">
    <property type="entry name" value="3-carboxy-cis,cis-mucoante lactonizing enzyme"/>
    <property type="match status" value="1"/>
</dbReference>
<dbReference type="PROSITE" id="PS50093">
    <property type="entry name" value="PKD"/>
    <property type="match status" value="1"/>
</dbReference>
<dbReference type="Proteomes" id="UP001168528">
    <property type="component" value="Unassembled WGS sequence"/>
</dbReference>
<dbReference type="InterPro" id="IPR035986">
    <property type="entry name" value="PKD_dom_sf"/>
</dbReference>
<accession>A0ABT8RHP3</accession>
<organism evidence="2 3">
    <name type="scientific">Rhodocytophaga aerolata</name>
    <dbReference type="NCBI Taxonomy" id="455078"/>
    <lineage>
        <taxon>Bacteria</taxon>
        <taxon>Pseudomonadati</taxon>
        <taxon>Bacteroidota</taxon>
        <taxon>Cytophagia</taxon>
        <taxon>Cytophagales</taxon>
        <taxon>Rhodocytophagaceae</taxon>
        <taxon>Rhodocytophaga</taxon>
    </lineage>
</organism>
<dbReference type="InterPro" id="IPR000601">
    <property type="entry name" value="PKD_dom"/>
</dbReference>
<evidence type="ECO:0000313" key="3">
    <source>
        <dbReference type="Proteomes" id="UP001168528"/>
    </source>
</evidence>
<dbReference type="Gene3D" id="2.60.40.10">
    <property type="entry name" value="Immunoglobulins"/>
    <property type="match status" value="1"/>
</dbReference>
<keyword evidence="3" id="KW-1185">Reference proteome</keyword>
<evidence type="ECO:0000259" key="1">
    <source>
        <dbReference type="PROSITE" id="PS50093"/>
    </source>
</evidence>
<dbReference type="EMBL" id="JAUKPO010000049">
    <property type="protein sequence ID" value="MDO1451241.1"/>
    <property type="molecule type" value="Genomic_DNA"/>
</dbReference>
<feature type="domain" description="PKD" evidence="1">
    <location>
        <begin position="392"/>
        <end position="458"/>
    </location>
</feature>
<dbReference type="Pfam" id="PF13585">
    <property type="entry name" value="CHU_C"/>
    <property type="match status" value="1"/>
</dbReference>
<dbReference type="InterPro" id="IPR022409">
    <property type="entry name" value="PKD/Chitinase_dom"/>
</dbReference>
<sequence length="695" mass="76711">MKQCNLVYIFPLLIFLYFFYQQRAFSQKQANIWYFGNKAGIDFNTSPPAPALGSAMEAIEGSATMCDKNGNLLFYTNGQTVWNQNHTILTNGIDLFGSFTSTQATLIVPQPGNDSIYYIFTTDASEREEVLTNRGLHYSVVNSKQGAVTQKNILLHATTTEKLTAVRSSDCGVWVITHPFGSDEYYVYKVSAEGVNITPVISKAGLPHQGNLDYARGQLKISPDGKRLACIIAGTSFDGSLELFDFDAKTGNISNARTLDIPAIIDGILNLYGVEFSPDNTKLYTANENKLFQYNLLENSPVPKEVASLNNSGFFALQLAPDNKIYCATSRIKEVLSVINDPNNVGTSCNFKENLFDLKGRVANIGLVNFIQSYLHPYQLSSEITVSNACMEEEVTFSGSATDTDVSWEWDFGDPDSGDSNRSTIQQPTHVFSKPGSYTVSLQATNACGESAVTSKQVNLFADPVINFAQDTLSRCYNEVPVEITVPTYAGTTLKWAQGQVTASIRADKSGWYKVTASNPCRTRTDSIYLHITPQATAYLPDDTIVCDGNFAMLDAGNAGAAYLWNTGERTRSIRVDKAGKYWVEIQNRCSAAIDTANLVFIPEEVGSFTTNVFTPNGDGVNDTFVNYVINSPGYRMQIVNRWGKEVFSSTNAFKYWDGRIQEQEAPPGVYFYFISTQDCRGQPLQIRGAVTLLR</sequence>
<dbReference type="RefSeq" id="WP_302042040.1">
    <property type="nucleotide sequence ID" value="NZ_JAUKPO010000049.1"/>
</dbReference>
<dbReference type="InterPro" id="IPR015943">
    <property type="entry name" value="WD40/YVTN_repeat-like_dom_sf"/>
</dbReference>
<dbReference type="InterPro" id="IPR013783">
    <property type="entry name" value="Ig-like_fold"/>
</dbReference>
<dbReference type="SMART" id="SM00089">
    <property type="entry name" value="PKD"/>
    <property type="match status" value="1"/>
</dbReference>
<name>A0ABT8RHP3_9BACT</name>
<reference evidence="2" key="1">
    <citation type="submission" date="2023-07" db="EMBL/GenBank/DDBJ databases">
        <title>The genome sequence of Rhodocytophaga aerolata KACC 12507.</title>
        <authorList>
            <person name="Zhang X."/>
        </authorList>
    </citation>
    <scope>NUCLEOTIDE SEQUENCE</scope>
    <source>
        <strain evidence="2">KACC 12507</strain>
    </source>
</reference>
<dbReference type="SUPFAM" id="SSF49299">
    <property type="entry name" value="PKD domain"/>
    <property type="match status" value="1"/>
</dbReference>
<protein>
    <submittedName>
        <fullName evidence="2">Gliding motility-associated C-terminal domain-containing protein</fullName>
    </submittedName>
</protein>
<gene>
    <name evidence="2" type="ORF">Q0590_33515</name>
</gene>
<evidence type="ECO:0000313" key="2">
    <source>
        <dbReference type="EMBL" id="MDO1451241.1"/>
    </source>
</evidence>
<comment type="caution">
    <text evidence="2">The sequence shown here is derived from an EMBL/GenBank/DDBJ whole genome shotgun (WGS) entry which is preliminary data.</text>
</comment>
<proteinExistence type="predicted"/>
<dbReference type="NCBIfam" id="TIGR04131">
    <property type="entry name" value="Bac_Flav_CTERM"/>
    <property type="match status" value="1"/>
</dbReference>
<dbReference type="Pfam" id="PF00801">
    <property type="entry name" value="PKD"/>
    <property type="match status" value="1"/>
</dbReference>
<dbReference type="InterPro" id="IPR026341">
    <property type="entry name" value="T9SS_type_B"/>
</dbReference>